<evidence type="ECO:0000313" key="2">
    <source>
        <dbReference type="EMBL" id="CAB4928801.1"/>
    </source>
</evidence>
<gene>
    <name evidence="2" type="ORF">UFOPK3674_01026</name>
</gene>
<protein>
    <submittedName>
        <fullName evidence="2">Unannotated protein</fullName>
    </submittedName>
</protein>
<dbReference type="InterPro" id="IPR005302">
    <property type="entry name" value="MoCF_Sase_C"/>
</dbReference>
<sequence>MTHGATVTAIHLIALHGGSAAACDEVEAVAGAGLRGDRHFAVDAPPKRQLTLIAAETLEALERGGMALAPGETRRQLVTAGVDLEGLLGRRFLIGEAECRGVEPCEPCAHLERLTQCSGLMRALAHRGGIHAEILTSGTIRVRDRVVALD</sequence>
<dbReference type="GO" id="GO:0030170">
    <property type="term" value="F:pyridoxal phosphate binding"/>
    <property type="evidence" value="ECO:0007669"/>
    <property type="project" value="InterPro"/>
</dbReference>
<feature type="domain" description="MOSC" evidence="1">
    <location>
        <begin position="21"/>
        <end position="149"/>
    </location>
</feature>
<dbReference type="Pfam" id="PF03473">
    <property type="entry name" value="MOSC"/>
    <property type="match status" value="1"/>
</dbReference>
<evidence type="ECO:0000259" key="1">
    <source>
        <dbReference type="PROSITE" id="PS51340"/>
    </source>
</evidence>
<dbReference type="EMBL" id="CAFBMX010000004">
    <property type="protein sequence ID" value="CAB4928801.1"/>
    <property type="molecule type" value="Genomic_DNA"/>
</dbReference>
<dbReference type="InterPro" id="IPR011037">
    <property type="entry name" value="Pyrv_Knase-like_insert_dom_sf"/>
</dbReference>
<dbReference type="GO" id="GO:0003824">
    <property type="term" value="F:catalytic activity"/>
    <property type="evidence" value="ECO:0007669"/>
    <property type="project" value="InterPro"/>
</dbReference>
<accession>A0A6J7IDQ4</accession>
<dbReference type="PANTHER" id="PTHR36930:SF1">
    <property type="entry name" value="MOSC DOMAIN-CONTAINING PROTEIN"/>
    <property type="match status" value="1"/>
</dbReference>
<reference evidence="2" key="1">
    <citation type="submission" date="2020-05" db="EMBL/GenBank/DDBJ databases">
        <authorList>
            <person name="Chiriac C."/>
            <person name="Salcher M."/>
            <person name="Ghai R."/>
            <person name="Kavagutti S V."/>
        </authorList>
    </citation>
    <scope>NUCLEOTIDE SEQUENCE</scope>
</reference>
<dbReference type="SUPFAM" id="SSF50800">
    <property type="entry name" value="PK beta-barrel domain-like"/>
    <property type="match status" value="1"/>
</dbReference>
<dbReference type="Gene3D" id="2.40.33.20">
    <property type="entry name" value="PK beta-barrel domain-like"/>
    <property type="match status" value="1"/>
</dbReference>
<dbReference type="PANTHER" id="PTHR36930">
    <property type="entry name" value="METAL-SULFUR CLUSTER BIOSYNTHESIS PROTEINS YUAD-RELATED"/>
    <property type="match status" value="1"/>
</dbReference>
<dbReference type="PROSITE" id="PS51340">
    <property type="entry name" value="MOSC"/>
    <property type="match status" value="1"/>
</dbReference>
<dbReference type="GO" id="GO:0030151">
    <property type="term" value="F:molybdenum ion binding"/>
    <property type="evidence" value="ECO:0007669"/>
    <property type="project" value="InterPro"/>
</dbReference>
<organism evidence="2">
    <name type="scientific">freshwater metagenome</name>
    <dbReference type="NCBI Taxonomy" id="449393"/>
    <lineage>
        <taxon>unclassified sequences</taxon>
        <taxon>metagenomes</taxon>
        <taxon>ecological metagenomes</taxon>
    </lineage>
</organism>
<dbReference type="AlphaFoldDB" id="A0A6J7IDQ4"/>
<proteinExistence type="predicted"/>
<name>A0A6J7IDQ4_9ZZZZ</name>
<dbReference type="InterPro" id="IPR052716">
    <property type="entry name" value="MOSC_domain"/>
</dbReference>